<protein>
    <submittedName>
        <fullName evidence="1">Uncharacterized protein</fullName>
    </submittedName>
</protein>
<gene>
    <name evidence="1" type="ORF">BECKDK2373C_GA0170839_105818</name>
</gene>
<reference evidence="1" key="1">
    <citation type="submission" date="2019-02" db="EMBL/GenBank/DDBJ databases">
        <authorList>
            <person name="Gruber-Vodicka R. H."/>
            <person name="Seah K. B. B."/>
        </authorList>
    </citation>
    <scope>NUCLEOTIDE SEQUENCE</scope>
    <source>
        <strain evidence="1">BECK_DK161</strain>
    </source>
</reference>
<accession>A0A450STB1</accession>
<dbReference type="EMBL" id="CAADEY010000058">
    <property type="protein sequence ID" value="VFJ57230.1"/>
    <property type="molecule type" value="Genomic_DNA"/>
</dbReference>
<proteinExistence type="predicted"/>
<organism evidence="1">
    <name type="scientific">Candidatus Kentrum sp. DK</name>
    <dbReference type="NCBI Taxonomy" id="2126562"/>
    <lineage>
        <taxon>Bacteria</taxon>
        <taxon>Pseudomonadati</taxon>
        <taxon>Pseudomonadota</taxon>
        <taxon>Gammaproteobacteria</taxon>
        <taxon>Candidatus Kentrum</taxon>
    </lineage>
</organism>
<evidence type="ECO:0000313" key="1">
    <source>
        <dbReference type="EMBL" id="VFJ57230.1"/>
    </source>
</evidence>
<dbReference type="AlphaFoldDB" id="A0A450STB1"/>
<name>A0A450STB1_9GAMM</name>
<sequence length="336" mass="36085">MSPKVSWKVALLSCLAIFLGGVIWMRGTATEFPLPPINEAQGGIVKEADEAPCWPLDRSLPENARLLAAGAYAGRELEFQIDSSGHRATQIDVIVNITDAPVLLMLGAYEPTVWAISWTEGSRLAGILVSGNHRQVVAGLPDAIPVIESTQENRYRCGSFYVAEDHLHELNPVARQVFGRPVEMVYLAKEGRVVVGADLSPDAVLLHSATIDPDALRLPGTPLAGATGLAEAERLGLLRKATIKDAQGWVEAYRRHQPKIDAPPVSGETTEKPLHPTLHNAYVVLREFTYPAGLYGGNMATFYVPLGVPAPKGNPGHSTVFDIATGTCQGAMCKAL</sequence>